<sequence>MGFICAEIDYMGKFLNFYIKENIPVISVEITLDKVDFYYINNIDVLEGSPFKISLFEFLCSFTEEEKTLILKTLNKRKKFHTNFYRFIHQYIGNKLNEEETKKIGEKIRKKIISFFE</sequence>
<name>A0A162J6T5_9FUSO</name>
<dbReference type="RefSeq" id="WP_062680730.1">
    <property type="nucleotide sequence ID" value="NZ_CAXOUF010000029.1"/>
</dbReference>
<dbReference type="EMBL" id="LVEA01000001">
    <property type="protein sequence ID" value="KYL05240.1"/>
    <property type="molecule type" value="Genomic_DNA"/>
</dbReference>
<reference evidence="1 2" key="1">
    <citation type="submission" date="2016-03" db="EMBL/GenBank/DDBJ databases">
        <title>Comparative genomics of human isolates of Fusobacterium necrophorum.</title>
        <authorList>
            <person name="Jensen A."/>
            <person name="Bank S."/>
            <person name="Andersen P.S."/>
            <person name="Kristensen L.H."/>
            <person name="Prag J."/>
        </authorList>
    </citation>
    <scope>NUCLEOTIDE SEQUENCE [LARGE SCALE GENOMIC DNA]</scope>
    <source>
        <strain evidence="1 2">LS_1264</strain>
    </source>
</reference>
<dbReference type="Proteomes" id="UP000075816">
    <property type="component" value="Unassembled WGS sequence"/>
</dbReference>
<accession>A0A162J6T5</accession>
<organism evidence="1 2">
    <name type="scientific">Fusobacterium necrophorum subsp. funduliforme</name>
    <dbReference type="NCBI Taxonomy" id="143387"/>
    <lineage>
        <taxon>Bacteria</taxon>
        <taxon>Fusobacteriati</taxon>
        <taxon>Fusobacteriota</taxon>
        <taxon>Fusobacteriia</taxon>
        <taxon>Fusobacteriales</taxon>
        <taxon>Fusobacteriaceae</taxon>
        <taxon>Fusobacterium</taxon>
    </lineage>
</organism>
<evidence type="ECO:0000313" key="1">
    <source>
        <dbReference type="EMBL" id="KYL05240.1"/>
    </source>
</evidence>
<proteinExistence type="predicted"/>
<comment type="caution">
    <text evidence="1">The sequence shown here is derived from an EMBL/GenBank/DDBJ whole genome shotgun (WGS) entry which is preliminary data.</text>
</comment>
<evidence type="ECO:0000313" key="2">
    <source>
        <dbReference type="Proteomes" id="UP000075816"/>
    </source>
</evidence>
<protein>
    <submittedName>
        <fullName evidence="1">Uncharacterized protein</fullName>
    </submittedName>
</protein>
<dbReference type="AlphaFoldDB" id="A0A162J6T5"/>
<gene>
    <name evidence="1" type="ORF">A2J07_00460</name>
</gene>